<dbReference type="PANTHER" id="PTHR11803:SF39">
    <property type="entry name" value="2-IMINOBUTANOATE_2-IMINOPROPANOATE DEAMINASE"/>
    <property type="match status" value="1"/>
</dbReference>
<evidence type="ECO:0000256" key="1">
    <source>
        <dbReference type="ARBA" id="ARBA00010552"/>
    </source>
</evidence>
<name>A0A450U1G3_9GAMM</name>
<gene>
    <name evidence="3" type="ORF">BECKFW1821C_GA0114237_11036</name>
</gene>
<dbReference type="PANTHER" id="PTHR11803">
    <property type="entry name" value="2-IMINOBUTANOATE/2-IMINOPROPANOATE DEAMINASE RIDA"/>
    <property type="match status" value="1"/>
</dbReference>
<dbReference type="InterPro" id="IPR006056">
    <property type="entry name" value="RidA"/>
</dbReference>
<evidence type="ECO:0000313" key="3">
    <source>
        <dbReference type="EMBL" id="VFJ76378.1"/>
    </source>
</evidence>
<evidence type="ECO:0000256" key="2">
    <source>
        <dbReference type="SAM" id="SignalP"/>
    </source>
</evidence>
<comment type="similarity">
    <text evidence="1">Belongs to the RutC family.</text>
</comment>
<feature type="chain" id="PRO_5019071341" evidence="2">
    <location>
        <begin position="23"/>
        <end position="160"/>
    </location>
</feature>
<dbReference type="AlphaFoldDB" id="A0A450U1G3"/>
<organism evidence="3">
    <name type="scientific">Candidatus Kentrum sp. FW</name>
    <dbReference type="NCBI Taxonomy" id="2126338"/>
    <lineage>
        <taxon>Bacteria</taxon>
        <taxon>Pseudomonadati</taxon>
        <taxon>Pseudomonadota</taxon>
        <taxon>Gammaproteobacteria</taxon>
        <taxon>Candidatus Kentrum</taxon>
    </lineage>
</organism>
<dbReference type="Pfam" id="PF01042">
    <property type="entry name" value="Ribonuc_L-PSP"/>
    <property type="match status" value="1"/>
</dbReference>
<dbReference type="Gene3D" id="3.30.1330.40">
    <property type="entry name" value="RutC-like"/>
    <property type="match status" value="1"/>
</dbReference>
<dbReference type="InterPro" id="IPR035959">
    <property type="entry name" value="RutC-like_sf"/>
</dbReference>
<sequence length="160" mass="17177">MKRFVLITVVLASIGCAGSLCSDESRTGSVEFLNSSGSPPNLPFSEAVRVGNTLYLSGRIGFVPETMGLAPGGIREETRQTMENIERSIEAHGYSMGDIVKCTVMLADISEWTTFNEVYKSFFKKPYPARSVFGANGLALGAQVEVECIAAAGGQGNKRR</sequence>
<dbReference type="CDD" id="cd00448">
    <property type="entry name" value="YjgF_YER057c_UK114_family"/>
    <property type="match status" value="1"/>
</dbReference>
<protein>
    <submittedName>
        <fullName evidence="3">Reactive intermediate/imine deaminase</fullName>
    </submittedName>
</protein>
<keyword evidence="2" id="KW-0732">Signal</keyword>
<feature type="signal peptide" evidence="2">
    <location>
        <begin position="1"/>
        <end position="22"/>
    </location>
</feature>
<dbReference type="GO" id="GO:0019239">
    <property type="term" value="F:deaminase activity"/>
    <property type="evidence" value="ECO:0007669"/>
    <property type="project" value="TreeGrafter"/>
</dbReference>
<dbReference type="InterPro" id="IPR006175">
    <property type="entry name" value="YjgF/YER057c/UK114"/>
</dbReference>
<accession>A0A450U1G3</accession>
<dbReference type="SUPFAM" id="SSF55298">
    <property type="entry name" value="YjgF-like"/>
    <property type="match status" value="1"/>
</dbReference>
<proteinExistence type="inferred from homology"/>
<dbReference type="EMBL" id="CAADFE010000103">
    <property type="protein sequence ID" value="VFJ76378.1"/>
    <property type="molecule type" value="Genomic_DNA"/>
</dbReference>
<reference evidence="3" key="1">
    <citation type="submission" date="2019-02" db="EMBL/GenBank/DDBJ databases">
        <authorList>
            <person name="Gruber-Vodicka R. H."/>
            <person name="Seah K. B. B."/>
        </authorList>
    </citation>
    <scope>NUCLEOTIDE SEQUENCE</scope>
    <source>
        <strain evidence="3">BECK_BZ131</strain>
    </source>
</reference>
<dbReference type="NCBIfam" id="TIGR00004">
    <property type="entry name" value="Rid family detoxifying hydrolase"/>
    <property type="match status" value="1"/>
</dbReference>
<dbReference type="FunFam" id="3.30.1330.40:FF:000001">
    <property type="entry name" value="L-PSP family endoribonuclease"/>
    <property type="match status" value="1"/>
</dbReference>
<dbReference type="GO" id="GO:0005829">
    <property type="term" value="C:cytosol"/>
    <property type="evidence" value="ECO:0007669"/>
    <property type="project" value="TreeGrafter"/>
</dbReference>
<dbReference type="PROSITE" id="PS51257">
    <property type="entry name" value="PROKAR_LIPOPROTEIN"/>
    <property type="match status" value="1"/>
</dbReference>